<proteinExistence type="predicted"/>
<dbReference type="HOGENOM" id="CLU_1034761_0_0_1"/>
<gene>
    <name evidence="1" type="ORF">NAPIS_ORF00382</name>
</gene>
<dbReference type="VEuPathDB" id="MicrosporidiaDB:NAPIS_ORF00382"/>
<sequence>MFLFYKVLFSSYIDDNRSDTERLYDFGINIANANIFCQEPIKDFYLYDSDNKMTDVFDYLDNQNDRYKNFKCENNLYNLIDMCNFSYPEESQVCDNLIREYYENININLKNKIIFELKQFISKYIYVYDKIDKNIQFPNKMKKFNTSKSHFVSNAKVFYKQIGLIKNCKYLRILNYKRNCMHKTSPFDLKQIMERNLSCLDIILRNPVIFILDTDKQLKNQKEQKFILNNYCYCDKCFQKLCLCIGNCNNIPKYHGICYNVKIDEILYF</sequence>
<evidence type="ECO:0000313" key="1">
    <source>
        <dbReference type="EMBL" id="EQB62036.1"/>
    </source>
</evidence>
<accession>T0MG15</accession>
<dbReference type="Proteomes" id="UP000053780">
    <property type="component" value="Unassembled WGS sequence"/>
</dbReference>
<reference evidence="1 2" key="1">
    <citation type="journal article" date="2013" name="BMC Genomics">
        <title>Genome sequencing and comparative genomics of honey bee microsporidia, Nosema apis reveal novel insights into host-parasite interactions.</title>
        <authorList>
            <person name="Chen Yp."/>
            <person name="Pettis J.S."/>
            <person name="Zhao Y."/>
            <person name="Liu X."/>
            <person name="Tallon L.J."/>
            <person name="Sadzewicz L.D."/>
            <person name="Li R."/>
            <person name="Zheng H."/>
            <person name="Huang S."/>
            <person name="Zhang X."/>
            <person name="Hamilton M.C."/>
            <person name="Pernal S.F."/>
            <person name="Melathopoulos A.P."/>
            <person name="Yan X."/>
            <person name="Evans J.D."/>
        </authorList>
    </citation>
    <scope>NUCLEOTIDE SEQUENCE [LARGE SCALE GENOMIC DNA]</scope>
    <source>
        <strain evidence="1 2">BRL 01</strain>
    </source>
</reference>
<keyword evidence="2" id="KW-1185">Reference proteome</keyword>
<organism evidence="1 2">
    <name type="scientific">Vairimorpha apis BRL 01</name>
    <dbReference type="NCBI Taxonomy" id="1037528"/>
    <lineage>
        <taxon>Eukaryota</taxon>
        <taxon>Fungi</taxon>
        <taxon>Fungi incertae sedis</taxon>
        <taxon>Microsporidia</taxon>
        <taxon>Nosematidae</taxon>
        <taxon>Vairimorpha</taxon>
    </lineage>
</organism>
<dbReference type="EMBL" id="KE647045">
    <property type="protein sequence ID" value="EQB62036.1"/>
    <property type="molecule type" value="Genomic_DNA"/>
</dbReference>
<name>T0MG15_9MICR</name>
<protein>
    <submittedName>
        <fullName evidence="1">Uncharacterized protein</fullName>
    </submittedName>
</protein>
<evidence type="ECO:0000313" key="2">
    <source>
        <dbReference type="Proteomes" id="UP000053780"/>
    </source>
</evidence>
<dbReference type="AlphaFoldDB" id="T0MG15"/>